<dbReference type="PROSITE" id="PS51379">
    <property type="entry name" value="4FE4S_FER_2"/>
    <property type="match status" value="1"/>
</dbReference>
<evidence type="ECO:0000256" key="10">
    <source>
        <dbReference type="ARBA" id="ARBA00038897"/>
    </source>
</evidence>
<dbReference type="InterPro" id="IPR016167">
    <property type="entry name" value="FAD-bd_PCMH_sub1"/>
</dbReference>
<evidence type="ECO:0000256" key="6">
    <source>
        <dbReference type="ARBA" id="ARBA00022946"/>
    </source>
</evidence>
<dbReference type="InterPro" id="IPR016169">
    <property type="entry name" value="FAD-bd_PCMH_sub2"/>
</dbReference>
<keyword evidence="4" id="KW-0479">Metal-binding</keyword>
<dbReference type="GO" id="GO:0051536">
    <property type="term" value="F:iron-sulfur cluster binding"/>
    <property type="evidence" value="ECO:0007669"/>
    <property type="project" value="UniProtKB-KW"/>
</dbReference>
<comment type="cofactor">
    <cofactor evidence="1">
        <name>FAD</name>
        <dbReference type="ChEBI" id="CHEBI:57692"/>
    </cofactor>
</comment>
<dbReference type="Gene3D" id="1.10.45.10">
    <property type="entry name" value="Vanillyl-alcohol Oxidase, Chain A, domain 4"/>
    <property type="match status" value="1"/>
</dbReference>
<dbReference type="SUPFAM" id="SSF55103">
    <property type="entry name" value="FAD-linked oxidases, C-terminal domain"/>
    <property type="match status" value="1"/>
</dbReference>
<dbReference type="InterPro" id="IPR017900">
    <property type="entry name" value="4Fe4S_Fe_S_CS"/>
</dbReference>
<dbReference type="Pfam" id="PF01565">
    <property type="entry name" value="FAD_binding_4"/>
    <property type="match status" value="1"/>
</dbReference>
<keyword evidence="5" id="KW-0274">FAD</keyword>
<dbReference type="Pfam" id="PF02913">
    <property type="entry name" value="FAD-oxidase_C"/>
    <property type="match status" value="1"/>
</dbReference>
<dbReference type="PROSITE" id="PS51387">
    <property type="entry name" value="FAD_PCMH"/>
    <property type="match status" value="1"/>
</dbReference>
<evidence type="ECO:0000259" key="12">
    <source>
        <dbReference type="PROSITE" id="PS51387"/>
    </source>
</evidence>
<comment type="similarity">
    <text evidence="2">Belongs to the FAD-binding oxidoreductase/transferase type 4 family.</text>
</comment>
<dbReference type="InterPro" id="IPR004017">
    <property type="entry name" value="Cys_rich_dom"/>
</dbReference>
<dbReference type="EC" id="1.1.2.4" evidence="10"/>
<evidence type="ECO:0000256" key="9">
    <source>
        <dbReference type="ARBA" id="ARBA00023014"/>
    </source>
</evidence>
<dbReference type="InterPro" id="IPR006094">
    <property type="entry name" value="Oxid_FAD_bind_N"/>
</dbReference>
<dbReference type="PANTHER" id="PTHR11748">
    <property type="entry name" value="D-LACTATE DEHYDROGENASE"/>
    <property type="match status" value="1"/>
</dbReference>
<accession>A0AAU7KJ12</accession>
<evidence type="ECO:0000256" key="8">
    <source>
        <dbReference type="ARBA" id="ARBA00023004"/>
    </source>
</evidence>
<name>A0AAU7KJ12_9GAMM</name>
<keyword evidence="3" id="KW-0285">Flavoprotein</keyword>
<dbReference type="AlphaFoldDB" id="A0AAU7KJ12"/>
<keyword evidence="7" id="KW-0560">Oxidoreductase</keyword>
<dbReference type="Pfam" id="PF02754">
    <property type="entry name" value="CCG"/>
    <property type="match status" value="2"/>
</dbReference>
<keyword evidence="8" id="KW-0408">Iron</keyword>
<dbReference type="Gene3D" id="1.10.1060.10">
    <property type="entry name" value="Alpha-helical ferredoxin"/>
    <property type="match status" value="1"/>
</dbReference>
<dbReference type="Gene3D" id="3.30.43.10">
    <property type="entry name" value="Uridine Diphospho-n-acetylenolpyruvylglucosamine Reductase, domain 2"/>
    <property type="match status" value="1"/>
</dbReference>
<dbReference type="InterPro" id="IPR016171">
    <property type="entry name" value="Vanillyl_alc_oxidase_C-sub2"/>
</dbReference>
<organism evidence="13">
    <name type="scientific">Halomonas sp. RT37</name>
    <dbReference type="NCBI Taxonomy" id="2950872"/>
    <lineage>
        <taxon>Bacteria</taxon>
        <taxon>Pseudomonadati</taxon>
        <taxon>Pseudomonadota</taxon>
        <taxon>Gammaproteobacteria</taxon>
        <taxon>Oceanospirillales</taxon>
        <taxon>Halomonadaceae</taxon>
        <taxon>Halomonas</taxon>
    </lineage>
</organism>
<evidence type="ECO:0000256" key="4">
    <source>
        <dbReference type="ARBA" id="ARBA00022723"/>
    </source>
</evidence>
<evidence type="ECO:0000259" key="11">
    <source>
        <dbReference type="PROSITE" id="PS51379"/>
    </source>
</evidence>
<dbReference type="PANTHER" id="PTHR11748:SF111">
    <property type="entry name" value="D-LACTATE DEHYDROGENASE, MITOCHONDRIAL-RELATED"/>
    <property type="match status" value="1"/>
</dbReference>
<dbReference type="GO" id="GO:0071949">
    <property type="term" value="F:FAD binding"/>
    <property type="evidence" value="ECO:0007669"/>
    <property type="project" value="InterPro"/>
</dbReference>
<keyword evidence="6" id="KW-0809">Transit peptide</keyword>
<dbReference type="InterPro" id="IPR004113">
    <property type="entry name" value="FAD-bd_oxidored_4_C"/>
</dbReference>
<dbReference type="InterPro" id="IPR016166">
    <property type="entry name" value="FAD-bd_PCMH"/>
</dbReference>
<dbReference type="GO" id="GO:0046872">
    <property type="term" value="F:metal ion binding"/>
    <property type="evidence" value="ECO:0007669"/>
    <property type="project" value="UniProtKB-KW"/>
</dbReference>
<reference evidence="13" key="1">
    <citation type="submission" date="2022-06" db="EMBL/GenBank/DDBJ databases">
        <title>A novel DMS-producing enzyme.</title>
        <authorList>
            <person name="Zhang Y."/>
        </authorList>
    </citation>
    <scope>NUCLEOTIDE SEQUENCE</scope>
    <source>
        <strain evidence="13">RT37</strain>
    </source>
</reference>
<proteinExistence type="inferred from homology"/>
<dbReference type="GO" id="GO:0008720">
    <property type="term" value="F:D-lactate dehydrogenase (NAD+) activity"/>
    <property type="evidence" value="ECO:0007669"/>
    <property type="project" value="TreeGrafter"/>
</dbReference>
<dbReference type="RefSeq" id="WP_348827458.1">
    <property type="nucleotide sequence ID" value="NZ_CP098827.1"/>
</dbReference>
<evidence type="ECO:0000313" key="13">
    <source>
        <dbReference type="EMBL" id="XBO71437.1"/>
    </source>
</evidence>
<dbReference type="SUPFAM" id="SSF56176">
    <property type="entry name" value="FAD-binding/transporter-associated domain-like"/>
    <property type="match status" value="1"/>
</dbReference>
<dbReference type="InterPro" id="IPR017896">
    <property type="entry name" value="4Fe4S_Fe-S-bd"/>
</dbReference>
<sequence length="971" mass="105377">MTAITTTKPSISIDELTAMLTERLPTERLVQDPLRRLAYGTDASFYRLVPSLVVRPETEQELVEVIGACREGNWPMTFRAAGTSLSGQAITDGVLIQLGRGWRDARVLDDGARIDLQPGVIGARANELLAPFGRKIGPDPASIASCMIGGIAANNASGMCCGTAQNTYRTLDSLRMVLLDGTVLDTADADSVAAFRQSHAALLDGLERLSTNVRTDLELAKRIRHKYRLKNTTGYALNSLVDFRDGVDILAHLMIGSEGTLGCITRITYQSVPEPPRKAAALIFFPDLGSACRATIALRGTGVAAVELMDRAGLRSVERQPGMPEQLRELPDGATALLVDVREEDGPRLEARIEEVGQALEGITTLEPIAFTEDPVSYALYWKVRKGLFPAVGAVRDLGTTVVIEDVAFPIERLEEGVAALTEAFKRHGYDDALLFGHALEGNLHFVFPQGFERPGEKERYQALMADVAQLVAVDFGGSLKAEHGTGRNMAPFVELEWGEEAYALMWQIKALFDPGHLLNPDVMLTRNPTLHLENLKPLPEADPIVDRCIECGFCEAVCPSRELTLTPRQRIVLTRERARLAALDELSDEERERRDAFEQSALYDIDVTCAADGMCGTRCPVGINTGEMVLAMRQERHVGKQELARRIGRHFSGATKIARGGLRAASLGRGIIGDALMARASQGVHKASGKRVPQWIPAIPAAAPIRVLKSSRPSAGASSPEGPRDSVVYFPSCATRVFGADKRDDSARPVMEIVLSLLDRAGYDVIIPEMPGHLCCGMAFSSKGMDNEATHKARELNRELLVASQNGRFPVLFDTSPCSLQVEGHLDERLKVQEPVAFAHDHLLPRLEVTPLDCKVAVHVTCSSHRKGLTDSFVELARACAREVVVPDGISCCGFAGDKGLRVPELTASSLRDLSGQVAGCDFGVSNSRTCEMGMTQHSGLTYHSILELLDRASQPTAQGGVSEERTVSL</sequence>
<dbReference type="PROSITE" id="PS00198">
    <property type="entry name" value="4FE4S_FER_1"/>
    <property type="match status" value="1"/>
</dbReference>
<keyword evidence="9" id="KW-0411">Iron-sulfur</keyword>
<dbReference type="InterPro" id="IPR036318">
    <property type="entry name" value="FAD-bd_PCMH-like_sf"/>
</dbReference>
<feature type="domain" description="4Fe-4S ferredoxin-type" evidence="11">
    <location>
        <begin position="538"/>
        <end position="569"/>
    </location>
</feature>
<dbReference type="SUPFAM" id="SSF46548">
    <property type="entry name" value="alpha-helical ferredoxin"/>
    <property type="match status" value="1"/>
</dbReference>
<evidence type="ECO:0000256" key="1">
    <source>
        <dbReference type="ARBA" id="ARBA00001974"/>
    </source>
</evidence>
<evidence type="ECO:0000256" key="7">
    <source>
        <dbReference type="ARBA" id="ARBA00023002"/>
    </source>
</evidence>
<dbReference type="EMBL" id="CP098827">
    <property type="protein sequence ID" value="XBO71437.1"/>
    <property type="molecule type" value="Genomic_DNA"/>
</dbReference>
<gene>
    <name evidence="13" type="ORF">NFG58_01560</name>
</gene>
<evidence type="ECO:0000256" key="2">
    <source>
        <dbReference type="ARBA" id="ARBA00008000"/>
    </source>
</evidence>
<dbReference type="Gene3D" id="3.30.70.2740">
    <property type="match status" value="1"/>
</dbReference>
<dbReference type="GO" id="GO:1903457">
    <property type="term" value="P:lactate catabolic process"/>
    <property type="evidence" value="ECO:0007669"/>
    <property type="project" value="TreeGrafter"/>
</dbReference>
<evidence type="ECO:0000256" key="3">
    <source>
        <dbReference type="ARBA" id="ARBA00022630"/>
    </source>
</evidence>
<feature type="domain" description="FAD-binding PCMH-type" evidence="12">
    <location>
        <begin position="46"/>
        <end position="274"/>
    </location>
</feature>
<dbReference type="InterPro" id="IPR016164">
    <property type="entry name" value="FAD-linked_Oxase-like_C"/>
</dbReference>
<evidence type="ECO:0000256" key="5">
    <source>
        <dbReference type="ARBA" id="ARBA00022827"/>
    </source>
</evidence>
<dbReference type="Pfam" id="PF13183">
    <property type="entry name" value="Fer4_8"/>
    <property type="match status" value="1"/>
</dbReference>
<protein>
    <recommendedName>
        <fullName evidence="10">D-lactate dehydrogenase (cytochrome)</fullName>
        <ecNumber evidence="10">1.1.2.4</ecNumber>
    </recommendedName>
</protein>
<dbReference type="Gene3D" id="3.30.465.10">
    <property type="match status" value="1"/>
</dbReference>
<dbReference type="InterPro" id="IPR009051">
    <property type="entry name" value="Helical_ferredxn"/>
</dbReference>
<dbReference type="GO" id="GO:0004458">
    <property type="term" value="F:D-lactate dehydrogenase (cytochrome) activity"/>
    <property type="evidence" value="ECO:0007669"/>
    <property type="project" value="UniProtKB-EC"/>
</dbReference>
<dbReference type="FunFam" id="1.10.45.10:FF:000001">
    <property type="entry name" value="D-lactate dehydrogenase mitochondrial"/>
    <property type="match status" value="1"/>
</dbReference>